<dbReference type="GO" id="GO:0005886">
    <property type="term" value="C:plasma membrane"/>
    <property type="evidence" value="ECO:0007669"/>
    <property type="project" value="UniProtKB-SubCell"/>
</dbReference>
<dbReference type="PANTHER" id="PTHR36917">
    <property type="entry name" value="INTRACELLULAR SEPTATION PROTEIN A-RELATED"/>
    <property type="match status" value="1"/>
</dbReference>
<evidence type="ECO:0000256" key="2">
    <source>
        <dbReference type="ARBA" id="ARBA00022692"/>
    </source>
</evidence>
<feature type="transmembrane region" description="Helical" evidence="5">
    <location>
        <begin position="116"/>
        <end position="139"/>
    </location>
</feature>
<dbReference type="Pfam" id="PF04279">
    <property type="entry name" value="IspA"/>
    <property type="match status" value="1"/>
</dbReference>
<feature type="transmembrane region" description="Helical" evidence="5">
    <location>
        <begin position="80"/>
        <end position="96"/>
    </location>
</feature>
<dbReference type="NCBIfam" id="NF001325">
    <property type="entry name" value="PRK00259.1-3"/>
    <property type="match status" value="1"/>
</dbReference>
<evidence type="ECO:0000313" key="7">
    <source>
        <dbReference type="Proteomes" id="UP000192505"/>
    </source>
</evidence>
<comment type="similarity">
    <text evidence="5">Belongs to the YciB family.</text>
</comment>
<keyword evidence="2 5" id="KW-0812">Transmembrane</keyword>
<comment type="caution">
    <text evidence="6">The sequence shown here is derived from an EMBL/GenBank/DDBJ whole genome shotgun (WGS) entry which is preliminary data.</text>
</comment>
<evidence type="ECO:0000256" key="3">
    <source>
        <dbReference type="ARBA" id="ARBA00022989"/>
    </source>
</evidence>
<dbReference type="InterPro" id="IPR006008">
    <property type="entry name" value="YciB"/>
</dbReference>
<dbReference type="AlphaFoldDB" id="A0A1W9KX28"/>
<dbReference type="Proteomes" id="UP000192505">
    <property type="component" value="Unassembled WGS sequence"/>
</dbReference>
<comment type="function">
    <text evidence="5">Plays a role in cell envelope biogenesis, maintenance of cell envelope integrity and membrane homeostasis.</text>
</comment>
<organism evidence="6 7">
    <name type="scientific">Rhodoferax ferrireducens</name>
    <dbReference type="NCBI Taxonomy" id="192843"/>
    <lineage>
        <taxon>Bacteria</taxon>
        <taxon>Pseudomonadati</taxon>
        <taxon>Pseudomonadota</taxon>
        <taxon>Betaproteobacteria</taxon>
        <taxon>Burkholderiales</taxon>
        <taxon>Comamonadaceae</taxon>
        <taxon>Rhodoferax</taxon>
    </lineage>
</organism>
<keyword evidence="3 5" id="KW-1133">Transmembrane helix</keyword>
<name>A0A1W9KX28_9BURK</name>
<dbReference type="EMBL" id="MTEI01000002">
    <property type="protein sequence ID" value="OQW89155.1"/>
    <property type="molecule type" value="Genomic_DNA"/>
</dbReference>
<keyword evidence="1 5" id="KW-1003">Cell membrane</keyword>
<proteinExistence type="inferred from homology"/>
<reference evidence="6 7" key="1">
    <citation type="submission" date="2017-01" db="EMBL/GenBank/DDBJ databases">
        <title>Novel large sulfur bacteria in the metagenomes of groundwater-fed chemosynthetic microbial mats in the Lake Huron basin.</title>
        <authorList>
            <person name="Sharrar A.M."/>
            <person name="Flood B.E."/>
            <person name="Bailey J.V."/>
            <person name="Jones D.S."/>
            <person name="Biddanda B."/>
            <person name="Ruberg S.A."/>
            <person name="Marcus D.N."/>
            <person name="Dick G.J."/>
        </authorList>
    </citation>
    <scope>NUCLEOTIDE SEQUENCE [LARGE SCALE GENOMIC DNA]</scope>
    <source>
        <strain evidence="6">A7</strain>
    </source>
</reference>
<feature type="transmembrane region" description="Helical" evidence="5">
    <location>
        <begin position="151"/>
        <end position="172"/>
    </location>
</feature>
<evidence type="ECO:0000256" key="1">
    <source>
        <dbReference type="ARBA" id="ARBA00022475"/>
    </source>
</evidence>
<keyword evidence="4 5" id="KW-0472">Membrane</keyword>
<sequence>MKILIDFFPILLFFGAFKLYDIYIGTAVLMAATVVQMGVIYAIDRKLTAMHKITLALILVFGTLTLVLHDERFIKWKPTVLYAAMAIGLGVAVWVYKKNFLKALLGSQLTLPEPVWMRLNVLWVGYSAFMATINGYVAAYFSTEAWVNFKIWGYVFPLIFIVGQGFYIARYLKDDDESDMTEKSTQP</sequence>
<evidence type="ECO:0000256" key="4">
    <source>
        <dbReference type="ARBA" id="ARBA00023136"/>
    </source>
</evidence>
<evidence type="ECO:0000313" key="6">
    <source>
        <dbReference type="EMBL" id="OQW89155.1"/>
    </source>
</evidence>
<dbReference type="PANTHER" id="PTHR36917:SF1">
    <property type="entry name" value="INNER MEMBRANE-SPANNING PROTEIN YCIB"/>
    <property type="match status" value="1"/>
</dbReference>
<dbReference type="HAMAP" id="MF_00189">
    <property type="entry name" value="YciB"/>
    <property type="match status" value="1"/>
</dbReference>
<feature type="transmembrane region" description="Helical" evidence="5">
    <location>
        <begin position="20"/>
        <end position="43"/>
    </location>
</feature>
<feature type="transmembrane region" description="Helical" evidence="5">
    <location>
        <begin position="49"/>
        <end position="68"/>
    </location>
</feature>
<protein>
    <recommendedName>
        <fullName evidence="5">Inner membrane-spanning protein YciB</fullName>
    </recommendedName>
</protein>
<accession>A0A1W9KX28</accession>
<gene>
    <name evidence="5" type="primary">yciB</name>
    <name evidence="6" type="ORF">BWK72_04130</name>
</gene>
<keyword evidence="5" id="KW-0997">Cell inner membrane</keyword>
<evidence type="ECO:0000256" key="5">
    <source>
        <dbReference type="HAMAP-Rule" id="MF_00189"/>
    </source>
</evidence>
<dbReference type="NCBIfam" id="TIGR00997">
    <property type="entry name" value="ispZ"/>
    <property type="match status" value="1"/>
</dbReference>
<comment type="subcellular location">
    <subcellularLocation>
        <location evidence="5">Cell inner membrane</location>
        <topology evidence="5">Multi-pass membrane protein</topology>
    </subcellularLocation>
</comment>